<name>A0A7R8ZIB4_9CRUS</name>
<dbReference type="GO" id="GO:0140662">
    <property type="term" value="F:ATP-dependent protein folding chaperone"/>
    <property type="evidence" value="ECO:0007669"/>
    <property type="project" value="InterPro"/>
</dbReference>
<dbReference type="PANTHER" id="PTHR45639">
    <property type="entry name" value="HSC70CB, ISOFORM G-RELATED"/>
    <property type="match status" value="1"/>
</dbReference>
<dbReference type="InterPro" id="IPR018000">
    <property type="entry name" value="Neurotransmitter_ion_chnl_CS"/>
</dbReference>
<comment type="subcellular location">
    <subcellularLocation>
        <location evidence="1">Membrane</location>
    </subcellularLocation>
</comment>
<evidence type="ECO:0000256" key="6">
    <source>
        <dbReference type="SAM" id="MobiDB-lite"/>
    </source>
</evidence>
<dbReference type="InterPro" id="IPR043129">
    <property type="entry name" value="ATPase_NBD"/>
</dbReference>
<keyword evidence="5" id="KW-0472">Membrane</keyword>
<comment type="similarity">
    <text evidence="2">Belongs to the heat shock protein 70 family.</text>
</comment>
<evidence type="ECO:0000256" key="5">
    <source>
        <dbReference type="ARBA" id="ARBA00023136"/>
    </source>
</evidence>
<gene>
    <name evidence="7" type="ORF">CTOB1V02_LOCUS3422</name>
</gene>
<dbReference type="GO" id="GO:0005634">
    <property type="term" value="C:nucleus"/>
    <property type="evidence" value="ECO:0007669"/>
    <property type="project" value="TreeGrafter"/>
</dbReference>
<dbReference type="Gene3D" id="3.90.640.10">
    <property type="entry name" value="Actin, Chain A, domain 4"/>
    <property type="match status" value="1"/>
</dbReference>
<dbReference type="EMBL" id="OB660583">
    <property type="protein sequence ID" value="CAD7225482.1"/>
    <property type="molecule type" value="Genomic_DNA"/>
</dbReference>
<dbReference type="AlphaFoldDB" id="A0A7R8ZIB4"/>
<dbReference type="PANTHER" id="PTHR45639:SF32">
    <property type="entry name" value="HEAT SHOCK PROTEIN PDR13"/>
    <property type="match status" value="1"/>
</dbReference>
<reference evidence="7" key="1">
    <citation type="submission" date="2020-11" db="EMBL/GenBank/DDBJ databases">
        <authorList>
            <person name="Tran Van P."/>
        </authorList>
    </citation>
    <scope>NUCLEOTIDE SEQUENCE</scope>
</reference>
<accession>A0A7R8ZIB4</accession>
<evidence type="ECO:0000256" key="2">
    <source>
        <dbReference type="ARBA" id="ARBA00007381"/>
    </source>
</evidence>
<evidence type="ECO:0000313" key="7">
    <source>
        <dbReference type="EMBL" id="CAD7225482.1"/>
    </source>
</evidence>
<dbReference type="GO" id="GO:0005829">
    <property type="term" value="C:cytosol"/>
    <property type="evidence" value="ECO:0007669"/>
    <property type="project" value="TreeGrafter"/>
</dbReference>
<dbReference type="InterPro" id="IPR013126">
    <property type="entry name" value="Hsp_70_fam"/>
</dbReference>
<organism evidence="7">
    <name type="scientific">Cyprideis torosa</name>
    <dbReference type="NCBI Taxonomy" id="163714"/>
    <lineage>
        <taxon>Eukaryota</taxon>
        <taxon>Metazoa</taxon>
        <taxon>Ecdysozoa</taxon>
        <taxon>Arthropoda</taxon>
        <taxon>Crustacea</taxon>
        <taxon>Oligostraca</taxon>
        <taxon>Ostracoda</taxon>
        <taxon>Podocopa</taxon>
        <taxon>Podocopida</taxon>
        <taxon>Cytherocopina</taxon>
        <taxon>Cytheroidea</taxon>
        <taxon>Cytherideidae</taxon>
        <taxon>Cyprideis</taxon>
    </lineage>
</organism>
<dbReference type="GO" id="GO:0005524">
    <property type="term" value="F:ATP binding"/>
    <property type="evidence" value="ECO:0007669"/>
    <property type="project" value="UniProtKB-KW"/>
</dbReference>
<feature type="region of interest" description="Disordered" evidence="6">
    <location>
        <begin position="446"/>
        <end position="482"/>
    </location>
</feature>
<dbReference type="SUPFAM" id="SSF53067">
    <property type="entry name" value="Actin-like ATPase domain"/>
    <property type="match status" value="2"/>
</dbReference>
<dbReference type="Gene3D" id="3.30.420.40">
    <property type="match status" value="3"/>
</dbReference>
<evidence type="ECO:0000256" key="3">
    <source>
        <dbReference type="ARBA" id="ARBA00022741"/>
    </source>
</evidence>
<sequence>MNREEGFGIHIGNTSMSIAVLRQRDKVEVLANPEGYRVIPSLISVRDGEIEVGMAAKREMIRNQSGTLQAVIAMSSGFPCGEIPAVNSSVRSEGDDDNLTFNFPGLSLDRRTAFSALFEQLRGRNLSVVRRACFPVMATGGPPSPDFSREEQRAVIRFLFHKGLTGAAMCREFEVVLRVIASSNATKPPPYDAVVAVSNCFISSSAATRDLVSAASEKGFQVLKVLPSCLLPIVAYPSDLHDCGLYLVLHIGGLSLEAQCLRTVMGCTYNVGSKIMFGWAGDDILEAFTAFLAGEFNRKHRMDPMTQYRPRAKLLRAAEDVMQRLSRLSTAQLCVESLMDGIDFEVNVTRARFEIAVQKNLEKIVSFVLDFMKDIELKDIKAIKKVYVSGGASQIPALKIAVRQTFASSGCSILDSIAGDQCLAIGAAKQLNNLFDTFSNIPKNYSTEANGDTSRTKGSGKKLANGNAGKLVNGTGTTEQNSTPVVNGSAELTCVSDIKLCVAKFTYEFRMGGFRVVLCQPGMFLPVHSEFELKLTPGQKWAVVERCAAVDGRISRTIVAKHSLPTSAKSDDSVKIRTVVAGKKDVKVHFLSKESVEINSDQTAS</sequence>
<evidence type="ECO:0000256" key="4">
    <source>
        <dbReference type="ARBA" id="ARBA00022840"/>
    </source>
</evidence>
<dbReference type="GO" id="GO:0016020">
    <property type="term" value="C:membrane"/>
    <property type="evidence" value="ECO:0007669"/>
    <property type="project" value="UniProtKB-SubCell"/>
</dbReference>
<dbReference type="OrthoDB" id="29851at2759"/>
<dbReference type="PROSITE" id="PS00236">
    <property type="entry name" value="NEUROTR_ION_CHANNEL"/>
    <property type="match status" value="1"/>
</dbReference>
<keyword evidence="4" id="KW-0067">ATP-binding</keyword>
<protein>
    <submittedName>
        <fullName evidence="7">Uncharacterized protein</fullName>
    </submittedName>
</protein>
<feature type="compositionally biased region" description="Polar residues" evidence="6">
    <location>
        <begin position="446"/>
        <end position="457"/>
    </location>
</feature>
<keyword evidence="3" id="KW-0547">Nucleotide-binding</keyword>
<dbReference type="PRINTS" id="PR00301">
    <property type="entry name" value="HEATSHOCK70"/>
</dbReference>
<proteinExistence type="inferred from homology"/>
<dbReference type="Pfam" id="PF00012">
    <property type="entry name" value="HSP70"/>
    <property type="match status" value="2"/>
</dbReference>
<evidence type="ECO:0000256" key="1">
    <source>
        <dbReference type="ARBA" id="ARBA00004370"/>
    </source>
</evidence>